<dbReference type="Gene3D" id="1.20.5.490">
    <property type="entry name" value="Single helix bin"/>
    <property type="match status" value="1"/>
</dbReference>
<evidence type="ECO:0000256" key="1">
    <source>
        <dbReference type="SAM" id="Coils"/>
    </source>
</evidence>
<feature type="region of interest" description="Disordered" evidence="2">
    <location>
        <begin position="244"/>
        <end position="265"/>
    </location>
</feature>
<name>A0A8A3PMP5_9HELO</name>
<sequence>MEDHQDTAENDELEYDIIDAAENDEGEYDIIDAAEALSDAGGPTSPIAPLTPNNVPATSSPAPGLESQVQEVIALRGQLEFRDTEITRWKQTTQLSQMFYECLSSQDDEIWAEENVQLHLRMAGRLAARIRSRDAQIAEMETQLESRDDYITSLETQVGEFEAREAAQNFSHANVQQGGSSAASQLTERERIQHEHSIDHLTRHLTGARRAVACLVEKLKEEEQTAGNLRVQLGDLRRRIGDLGEDQRMPDARDHAEMRDPHMRW</sequence>
<gene>
    <name evidence="3" type="ORF">DSL72_007241</name>
</gene>
<reference evidence="3" key="1">
    <citation type="submission" date="2020-10" db="EMBL/GenBank/DDBJ databases">
        <title>Genome Sequence of Monilinia vaccinii-corymbosi Sheds Light on Mummy Berry Disease Infection of Blueberry and Mating Type.</title>
        <authorList>
            <person name="Yow A.G."/>
            <person name="Zhang Y."/>
            <person name="Bansal K."/>
            <person name="Eacker S.M."/>
            <person name="Sullivan S."/>
            <person name="Liachko I."/>
            <person name="Cubeta M.A."/>
            <person name="Rollins J.A."/>
            <person name="Ashrafi H."/>
        </authorList>
    </citation>
    <scope>NUCLEOTIDE SEQUENCE</scope>
    <source>
        <strain evidence="3">RL-1</strain>
    </source>
</reference>
<dbReference type="EMBL" id="CP063410">
    <property type="protein sequence ID" value="QSZ36116.1"/>
    <property type="molecule type" value="Genomic_DNA"/>
</dbReference>
<evidence type="ECO:0000313" key="3">
    <source>
        <dbReference type="EMBL" id="QSZ36116.1"/>
    </source>
</evidence>
<feature type="coiled-coil region" evidence="1">
    <location>
        <begin position="205"/>
        <end position="239"/>
    </location>
</feature>
<dbReference type="AlphaFoldDB" id="A0A8A3PMP5"/>
<evidence type="ECO:0000256" key="2">
    <source>
        <dbReference type="SAM" id="MobiDB-lite"/>
    </source>
</evidence>
<proteinExistence type="predicted"/>
<dbReference type="Proteomes" id="UP000672032">
    <property type="component" value="Chromosome 6"/>
</dbReference>
<organism evidence="3 4">
    <name type="scientific">Monilinia vaccinii-corymbosi</name>
    <dbReference type="NCBI Taxonomy" id="61207"/>
    <lineage>
        <taxon>Eukaryota</taxon>
        <taxon>Fungi</taxon>
        <taxon>Dikarya</taxon>
        <taxon>Ascomycota</taxon>
        <taxon>Pezizomycotina</taxon>
        <taxon>Leotiomycetes</taxon>
        <taxon>Helotiales</taxon>
        <taxon>Sclerotiniaceae</taxon>
        <taxon>Monilinia</taxon>
    </lineage>
</organism>
<keyword evidence="1" id="KW-0175">Coiled coil</keyword>
<protein>
    <submittedName>
        <fullName evidence="3">Uncharacterized protein</fullName>
    </submittedName>
</protein>
<evidence type="ECO:0000313" key="4">
    <source>
        <dbReference type="Proteomes" id="UP000672032"/>
    </source>
</evidence>
<keyword evidence="4" id="KW-1185">Reference proteome</keyword>
<accession>A0A8A3PMP5</accession>